<dbReference type="Proteomes" id="UP000030693">
    <property type="component" value="Unassembled WGS sequence"/>
</dbReference>
<dbReference type="GeneID" id="20526424"/>
<accession>A0A058ZEF3</accession>
<dbReference type="EMBL" id="KB932202">
    <property type="protein sequence ID" value="KCV72303.1"/>
    <property type="molecule type" value="Genomic_DNA"/>
</dbReference>
<reference evidence="2" key="1">
    <citation type="submission" date="2013-04" db="EMBL/GenBank/DDBJ databases">
        <title>The Genome Sequence of Fonticula alba ATCC 38817.</title>
        <authorList>
            <consortium name="The Broad Institute Genomics Platform"/>
            <person name="Russ C."/>
            <person name="Cuomo C."/>
            <person name="Burger G."/>
            <person name="Gray M.W."/>
            <person name="Holland P.W.H."/>
            <person name="King N."/>
            <person name="Lang F.B.F."/>
            <person name="Roger A.J."/>
            <person name="Ruiz-Trillo I."/>
            <person name="Brown M."/>
            <person name="Walker B."/>
            <person name="Young S."/>
            <person name="Zeng Q."/>
            <person name="Gargeya S."/>
            <person name="Fitzgerald M."/>
            <person name="Haas B."/>
            <person name="Abouelleil A."/>
            <person name="Allen A.W."/>
            <person name="Alvarado L."/>
            <person name="Arachchi H.M."/>
            <person name="Berlin A.M."/>
            <person name="Chapman S.B."/>
            <person name="Gainer-Dewar J."/>
            <person name="Goldberg J."/>
            <person name="Griggs A."/>
            <person name="Gujja S."/>
            <person name="Hansen M."/>
            <person name="Howarth C."/>
            <person name="Imamovic A."/>
            <person name="Ireland A."/>
            <person name="Larimer J."/>
            <person name="McCowan C."/>
            <person name="Murphy C."/>
            <person name="Pearson M."/>
            <person name="Poon T.W."/>
            <person name="Priest M."/>
            <person name="Roberts A."/>
            <person name="Saif S."/>
            <person name="Shea T."/>
            <person name="Sisk P."/>
            <person name="Sykes S."/>
            <person name="Wortman J."/>
            <person name="Nusbaum C."/>
            <person name="Birren B."/>
        </authorList>
    </citation>
    <scope>NUCLEOTIDE SEQUENCE [LARGE SCALE GENOMIC DNA]</scope>
    <source>
        <strain evidence="2">ATCC 38817</strain>
    </source>
</reference>
<feature type="non-terminal residue" evidence="2">
    <location>
        <position position="1"/>
    </location>
</feature>
<sequence length="102" mass="10409">LSLSLSVSPSSSLSKAALVGRYPGAHAAGVHIFTQLPSSLSLPVSLPLPLSRSLSWGQPPAAPPPVPRPAVTVFPTPELGQVFRSPGEGGRPGAGDKKPPSW</sequence>
<evidence type="ECO:0000256" key="1">
    <source>
        <dbReference type="SAM" id="MobiDB-lite"/>
    </source>
</evidence>
<proteinExistence type="predicted"/>
<keyword evidence="3" id="KW-1185">Reference proteome</keyword>
<name>A0A058ZEF3_FONAL</name>
<organism evidence="2">
    <name type="scientific">Fonticula alba</name>
    <name type="common">Slime mold</name>
    <dbReference type="NCBI Taxonomy" id="691883"/>
    <lineage>
        <taxon>Eukaryota</taxon>
        <taxon>Rotosphaerida</taxon>
        <taxon>Fonticulaceae</taxon>
        <taxon>Fonticula</taxon>
    </lineage>
</organism>
<protein>
    <submittedName>
        <fullName evidence="2">Uncharacterized protein</fullName>
    </submittedName>
</protein>
<evidence type="ECO:0000313" key="3">
    <source>
        <dbReference type="Proteomes" id="UP000030693"/>
    </source>
</evidence>
<dbReference type="AlphaFoldDB" id="A0A058ZEF3"/>
<dbReference type="RefSeq" id="XP_009493881.1">
    <property type="nucleotide sequence ID" value="XM_009495606.1"/>
</dbReference>
<gene>
    <name evidence="2" type="ORF">H696_01699</name>
</gene>
<feature type="region of interest" description="Disordered" evidence="1">
    <location>
        <begin position="79"/>
        <end position="102"/>
    </location>
</feature>
<evidence type="ECO:0000313" key="2">
    <source>
        <dbReference type="EMBL" id="KCV72303.1"/>
    </source>
</evidence>